<dbReference type="HOGENOM" id="CLU_1127034_0_0_2"/>
<dbReference type="Proteomes" id="UP000000346">
    <property type="component" value="Chromosome"/>
</dbReference>
<evidence type="ECO:0000313" key="2">
    <source>
        <dbReference type="Proteomes" id="UP000000346"/>
    </source>
</evidence>
<dbReference type="EMBL" id="CP001742">
    <property type="protein sequence ID" value="ADL18771.1"/>
    <property type="molecule type" value="Genomic_DNA"/>
</dbReference>
<dbReference type="STRING" id="666510.ASAC_0364"/>
<sequence>MLGQPDADSLVKECGSLKRWILDTDGIPTSLKLAIDDQEAFKDELPRLAATSRHLIDVLINKYRAEVEIPRNVDPVSEFKVTAWPDLVNEELGLVGLVLYSWFPFSIYRGDNKAEYEPIELVFARNNDNDYRLLFAYARVHYDLCEYNLAGLSKVTIRFLYHGHTPFIDGLGYIRLKCPKVKSSARRVGRKYWDRIWLGTALTFEKIVKGTRMPLSLLLKLGTLTIMQCPNHSTANPFRSPITIRI</sequence>
<keyword evidence="2" id="KW-1185">Reference proteome</keyword>
<name>D9Q0D3_ACIS3</name>
<accession>D9Q0D3</accession>
<dbReference type="AlphaFoldDB" id="D9Q0D3"/>
<reference evidence="1 2" key="1">
    <citation type="journal article" date="2010" name="Appl. Environ. Microbiol.">
        <title>The genome sequence of the crenarchaeon Acidilobus saccharovorans supports a new order, Acidilobales, and suggests an important ecological role in terrestrial acidic hot springs.</title>
        <authorList>
            <person name="Mardanov A.V."/>
            <person name="Svetlitchnyi V.A."/>
            <person name="Beletsky A.V."/>
            <person name="Prokofeva M.I."/>
            <person name="Bonch-Osmolovskaya E.A."/>
            <person name="Ravin N.V."/>
            <person name="Skryabin K.G."/>
        </authorList>
    </citation>
    <scope>NUCLEOTIDE SEQUENCE [LARGE SCALE GENOMIC DNA]</scope>
    <source>
        <strain evidence="2">DSM 16705 / JCM 18335 / VKM B-2471 / 345-15</strain>
    </source>
</reference>
<protein>
    <submittedName>
        <fullName evidence="1">Uncharacterized protein</fullName>
    </submittedName>
</protein>
<evidence type="ECO:0000313" key="1">
    <source>
        <dbReference type="EMBL" id="ADL18771.1"/>
    </source>
</evidence>
<gene>
    <name evidence="1" type="ordered locus">ASAC_0364</name>
</gene>
<proteinExistence type="predicted"/>
<dbReference type="GeneID" id="9498588"/>
<dbReference type="OrthoDB" id="378377at2157"/>
<dbReference type="InParanoid" id="D9Q0D3"/>
<dbReference type="RefSeq" id="WP_013266283.1">
    <property type="nucleotide sequence ID" value="NC_014374.1"/>
</dbReference>
<dbReference type="eggNOG" id="arCOG13712">
    <property type="taxonomic scope" value="Archaea"/>
</dbReference>
<dbReference type="KEGG" id="asc:ASAC_0364"/>
<organism evidence="1 2">
    <name type="scientific">Acidilobus saccharovorans (strain DSM 16705 / JCM 18335 / VKM B-2471 / 345-15)</name>
    <dbReference type="NCBI Taxonomy" id="666510"/>
    <lineage>
        <taxon>Archaea</taxon>
        <taxon>Thermoproteota</taxon>
        <taxon>Thermoprotei</taxon>
        <taxon>Acidilobales</taxon>
        <taxon>Acidilobaceae</taxon>
        <taxon>Acidilobus</taxon>
    </lineage>
</organism>